<reference evidence="1" key="1">
    <citation type="submission" date="2020-09" db="EMBL/GenBank/DDBJ databases">
        <title>A novel bacterium of genus Paenibacillus, isolated from South China Sea.</title>
        <authorList>
            <person name="Huang H."/>
            <person name="Mo K."/>
            <person name="Hu Y."/>
        </authorList>
    </citation>
    <scope>NUCLEOTIDE SEQUENCE</scope>
    <source>
        <strain evidence="1">IB182496</strain>
    </source>
</reference>
<sequence>MQKSDTVVSEGRLYRVKADPDGKVYTSHTRPVHLQGTEELDGIAWAMVQSDVTYTAGVRNVTFRNIFLRKARTAFSVHFDNDRFSRSYYPGAPVPLQEQLVFDQVRVLHEHAKPLLAINTPIDAIAVTSSHCRDNPIVFRGNRAMSDYGVTRLQLAGGSYGYAGAMNLVENEVPGKRIVLRAWGSMPRHEAFEARLVAGPGTIEAETDL</sequence>
<dbReference type="Proteomes" id="UP000621560">
    <property type="component" value="Unassembled WGS sequence"/>
</dbReference>
<keyword evidence="2" id="KW-1185">Reference proteome</keyword>
<protein>
    <submittedName>
        <fullName evidence="1">Uncharacterized protein</fullName>
    </submittedName>
</protein>
<dbReference type="EMBL" id="JACXIZ010000007">
    <property type="protein sequence ID" value="MBD2844021.1"/>
    <property type="molecule type" value="Genomic_DNA"/>
</dbReference>
<dbReference type="AlphaFoldDB" id="A0A927GQ87"/>
<gene>
    <name evidence="1" type="ORF">IDH44_02360</name>
</gene>
<name>A0A927GQ87_9BACL</name>
<dbReference type="RefSeq" id="WP_190914299.1">
    <property type="nucleotide sequence ID" value="NZ_JACXIZ010000007.1"/>
</dbReference>
<proteinExistence type="predicted"/>
<evidence type="ECO:0000313" key="1">
    <source>
        <dbReference type="EMBL" id="MBD2844021.1"/>
    </source>
</evidence>
<organism evidence="1 2">
    <name type="scientific">Paenibacillus sabuli</name>
    <dbReference type="NCBI Taxonomy" id="2772509"/>
    <lineage>
        <taxon>Bacteria</taxon>
        <taxon>Bacillati</taxon>
        <taxon>Bacillota</taxon>
        <taxon>Bacilli</taxon>
        <taxon>Bacillales</taxon>
        <taxon>Paenibacillaceae</taxon>
        <taxon>Paenibacillus</taxon>
    </lineage>
</organism>
<evidence type="ECO:0000313" key="2">
    <source>
        <dbReference type="Proteomes" id="UP000621560"/>
    </source>
</evidence>
<comment type="caution">
    <text evidence="1">The sequence shown here is derived from an EMBL/GenBank/DDBJ whole genome shotgun (WGS) entry which is preliminary data.</text>
</comment>
<accession>A0A927GQ87</accession>